<dbReference type="InterPro" id="IPR036879">
    <property type="entry name" value="TF_MADSbox_sf"/>
</dbReference>
<evidence type="ECO:0000256" key="1">
    <source>
        <dbReference type="ARBA" id="ARBA00004123"/>
    </source>
</evidence>
<keyword evidence="9" id="KW-1185">Reference proteome</keyword>
<accession>A0A1L9TBF1</accession>
<dbReference type="PROSITE" id="PS50066">
    <property type="entry name" value="MADS_BOX_2"/>
    <property type="match status" value="1"/>
</dbReference>
<dbReference type="Gene3D" id="3.40.1810.10">
    <property type="entry name" value="Transcription factor, MADS-box"/>
    <property type="match status" value="1"/>
</dbReference>
<evidence type="ECO:0000313" key="9">
    <source>
        <dbReference type="Proteomes" id="UP000184356"/>
    </source>
</evidence>
<evidence type="ECO:0000256" key="5">
    <source>
        <dbReference type="ARBA" id="ARBA00023242"/>
    </source>
</evidence>
<dbReference type="Pfam" id="PF00319">
    <property type="entry name" value="SRF-TF"/>
    <property type="match status" value="1"/>
</dbReference>
<keyword evidence="4" id="KW-0804">Transcription</keyword>
<evidence type="ECO:0000259" key="7">
    <source>
        <dbReference type="PROSITE" id="PS50066"/>
    </source>
</evidence>
<comment type="subcellular location">
    <subcellularLocation>
        <location evidence="1">Nucleus</location>
    </subcellularLocation>
</comment>
<dbReference type="VEuPathDB" id="FungiDB:ASPSYDRAFT_92004"/>
<keyword evidence="3" id="KW-0238">DNA-binding</keyword>
<keyword evidence="2" id="KW-0805">Transcription regulation</keyword>
<evidence type="ECO:0000256" key="3">
    <source>
        <dbReference type="ARBA" id="ARBA00023125"/>
    </source>
</evidence>
<protein>
    <recommendedName>
        <fullName evidence="7">MADS-box domain-containing protein</fullName>
    </recommendedName>
</protein>
<proteinExistence type="predicted"/>
<dbReference type="GO" id="GO:0005634">
    <property type="term" value="C:nucleus"/>
    <property type="evidence" value="ECO:0007669"/>
    <property type="project" value="UniProtKB-SubCell"/>
</dbReference>
<sequence>MASEISLPENKKNRYRSRKAFRQMRDRRREGIIKKANEYSKLCSADVCLGIRLRDSGRVYTFLADESGFWSSFESQVVAKTFPTPIRRTTEDFAPSHGTQHGSRESDTSNDNIGPT</sequence>
<dbReference type="AlphaFoldDB" id="A0A1L9TBF1"/>
<dbReference type="InterPro" id="IPR002100">
    <property type="entry name" value="TF_MADSbox"/>
</dbReference>
<evidence type="ECO:0000256" key="4">
    <source>
        <dbReference type="ARBA" id="ARBA00023163"/>
    </source>
</evidence>
<feature type="domain" description="MADS-box" evidence="7">
    <location>
        <begin position="27"/>
        <end position="66"/>
    </location>
</feature>
<dbReference type="OrthoDB" id="1898716at2759"/>
<dbReference type="RefSeq" id="XP_040700564.1">
    <property type="nucleotide sequence ID" value="XM_040852585.1"/>
</dbReference>
<dbReference type="EMBL" id="KV878590">
    <property type="protein sequence ID" value="OJJ56758.1"/>
    <property type="molecule type" value="Genomic_DNA"/>
</dbReference>
<evidence type="ECO:0000256" key="6">
    <source>
        <dbReference type="SAM" id="MobiDB-lite"/>
    </source>
</evidence>
<reference evidence="9" key="1">
    <citation type="journal article" date="2017" name="Genome Biol.">
        <title>Comparative genomics reveals high biological diversity and specific adaptations in the industrially and medically important fungal genus Aspergillus.</title>
        <authorList>
            <person name="de Vries R.P."/>
            <person name="Riley R."/>
            <person name="Wiebenga A."/>
            <person name="Aguilar-Osorio G."/>
            <person name="Amillis S."/>
            <person name="Uchima C.A."/>
            <person name="Anderluh G."/>
            <person name="Asadollahi M."/>
            <person name="Askin M."/>
            <person name="Barry K."/>
            <person name="Battaglia E."/>
            <person name="Bayram O."/>
            <person name="Benocci T."/>
            <person name="Braus-Stromeyer S.A."/>
            <person name="Caldana C."/>
            <person name="Canovas D."/>
            <person name="Cerqueira G.C."/>
            <person name="Chen F."/>
            <person name="Chen W."/>
            <person name="Choi C."/>
            <person name="Clum A."/>
            <person name="Dos Santos R.A."/>
            <person name="Damasio A.R."/>
            <person name="Diallinas G."/>
            <person name="Emri T."/>
            <person name="Fekete E."/>
            <person name="Flipphi M."/>
            <person name="Freyberg S."/>
            <person name="Gallo A."/>
            <person name="Gournas C."/>
            <person name="Habgood R."/>
            <person name="Hainaut M."/>
            <person name="Harispe M.L."/>
            <person name="Henrissat B."/>
            <person name="Hilden K.S."/>
            <person name="Hope R."/>
            <person name="Hossain A."/>
            <person name="Karabika E."/>
            <person name="Karaffa L."/>
            <person name="Karanyi Z."/>
            <person name="Krasevec N."/>
            <person name="Kuo A."/>
            <person name="Kusch H."/>
            <person name="LaButti K."/>
            <person name="Lagendijk E.L."/>
            <person name="Lapidus A."/>
            <person name="Levasseur A."/>
            <person name="Lindquist E."/>
            <person name="Lipzen A."/>
            <person name="Logrieco A.F."/>
            <person name="MacCabe A."/>
            <person name="Maekelae M.R."/>
            <person name="Malavazi I."/>
            <person name="Melin P."/>
            <person name="Meyer V."/>
            <person name="Mielnichuk N."/>
            <person name="Miskei M."/>
            <person name="Molnar A.P."/>
            <person name="Mule G."/>
            <person name="Ngan C.Y."/>
            <person name="Orejas M."/>
            <person name="Orosz E."/>
            <person name="Ouedraogo J.P."/>
            <person name="Overkamp K.M."/>
            <person name="Park H.-S."/>
            <person name="Perrone G."/>
            <person name="Piumi F."/>
            <person name="Punt P.J."/>
            <person name="Ram A.F."/>
            <person name="Ramon A."/>
            <person name="Rauscher S."/>
            <person name="Record E."/>
            <person name="Riano-Pachon D.M."/>
            <person name="Robert V."/>
            <person name="Roehrig J."/>
            <person name="Ruller R."/>
            <person name="Salamov A."/>
            <person name="Salih N.S."/>
            <person name="Samson R.A."/>
            <person name="Sandor E."/>
            <person name="Sanguinetti M."/>
            <person name="Schuetze T."/>
            <person name="Sepcic K."/>
            <person name="Shelest E."/>
            <person name="Sherlock G."/>
            <person name="Sophianopoulou V."/>
            <person name="Squina F.M."/>
            <person name="Sun H."/>
            <person name="Susca A."/>
            <person name="Todd R.B."/>
            <person name="Tsang A."/>
            <person name="Unkles S.E."/>
            <person name="van de Wiele N."/>
            <person name="van Rossen-Uffink D."/>
            <person name="Oliveira J.V."/>
            <person name="Vesth T.C."/>
            <person name="Visser J."/>
            <person name="Yu J.-H."/>
            <person name="Zhou M."/>
            <person name="Andersen M.R."/>
            <person name="Archer D.B."/>
            <person name="Baker S.E."/>
            <person name="Benoit I."/>
            <person name="Brakhage A.A."/>
            <person name="Braus G.H."/>
            <person name="Fischer R."/>
            <person name="Frisvad J.C."/>
            <person name="Goldman G.H."/>
            <person name="Houbraken J."/>
            <person name="Oakley B."/>
            <person name="Pocsi I."/>
            <person name="Scazzocchio C."/>
            <person name="Seiboth B."/>
            <person name="vanKuyk P.A."/>
            <person name="Wortman J."/>
            <person name="Dyer P.S."/>
            <person name="Grigoriev I.V."/>
        </authorList>
    </citation>
    <scope>NUCLEOTIDE SEQUENCE [LARGE SCALE GENOMIC DNA]</scope>
    <source>
        <strain evidence="9">CBS 593.65</strain>
    </source>
</reference>
<dbReference type="SUPFAM" id="SSF55455">
    <property type="entry name" value="SRF-like"/>
    <property type="match status" value="1"/>
</dbReference>
<gene>
    <name evidence="8" type="ORF">ASPSYDRAFT_92004</name>
</gene>
<dbReference type="Proteomes" id="UP000184356">
    <property type="component" value="Unassembled WGS sequence"/>
</dbReference>
<feature type="region of interest" description="Disordered" evidence="6">
    <location>
        <begin position="87"/>
        <end position="116"/>
    </location>
</feature>
<dbReference type="GO" id="GO:0003677">
    <property type="term" value="F:DNA binding"/>
    <property type="evidence" value="ECO:0007669"/>
    <property type="project" value="UniProtKB-KW"/>
</dbReference>
<evidence type="ECO:0000256" key="2">
    <source>
        <dbReference type="ARBA" id="ARBA00023015"/>
    </source>
</evidence>
<organism evidence="8 9">
    <name type="scientific">Aspergillus sydowii CBS 593.65</name>
    <dbReference type="NCBI Taxonomy" id="1036612"/>
    <lineage>
        <taxon>Eukaryota</taxon>
        <taxon>Fungi</taxon>
        <taxon>Dikarya</taxon>
        <taxon>Ascomycota</taxon>
        <taxon>Pezizomycotina</taxon>
        <taxon>Eurotiomycetes</taxon>
        <taxon>Eurotiomycetidae</taxon>
        <taxon>Eurotiales</taxon>
        <taxon>Aspergillaceae</taxon>
        <taxon>Aspergillus</taxon>
        <taxon>Aspergillus subgen. Nidulantes</taxon>
    </lineage>
</organism>
<dbReference type="GO" id="GO:0046983">
    <property type="term" value="F:protein dimerization activity"/>
    <property type="evidence" value="ECO:0007669"/>
    <property type="project" value="InterPro"/>
</dbReference>
<evidence type="ECO:0000313" key="8">
    <source>
        <dbReference type="EMBL" id="OJJ56758.1"/>
    </source>
</evidence>
<keyword evidence="5" id="KW-0539">Nucleus</keyword>
<dbReference type="GO" id="GO:0045944">
    <property type="term" value="P:positive regulation of transcription by RNA polymerase II"/>
    <property type="evidence" value="ECO:0007669"/>
    <property type="project" value="UniProtKB-ARBA"/>
</dbReference>
<dbReference type="GeneID" id="63768658"/>
<dbReference type="STRING" id="1036612.A0A1L9TBF1"/>
<name>A0A1L9TBF1_9EURO</name>